<evidence type="ECO:0000313" key="6">
    <source>
        <dbReference type="Proteomes" id="UP000232875"/>
    </source>
</evidence>
<organism evidence="5 6">
    <name type="scientific">Malassezia vespertilionis</name>
    <dbReference type="NCBI Taxonomy" id="2020962"/>
    <lineage>
        <taxon>Eukaryota</taxon>
        <taxon>Fungi</taxon>
        <taxon>Dikarya</taxon>
        <taxon>Basidiomycota</taxon>
        <taxon>Ustilaginomycotina</taxon>
        <taxon>Malasseziomycetes</taxon>
        <taxon>Malasseziales</taxon>
        <taxon>Malasseziaceae</taxon>
        <taxon>Malassezia</taxon>
    </lineage>
</organism>
<dbReference type="Gene3D" id="3.40.50.300">
    <property type="entry name" value="P-loop containing nucleotide triphosphate hydrolases"/>
    <property type="match status" value="1"/>
</dbReference>
<dbReference type="OrthoDB" id="442176at2759"/>
<dbReference type="STRING" id="2020962.A0A2N1JD83"/>
<dbReference type="PROSITE" id="PS00113">
    <property type="entry name" value="ADENYLATE_KINASE"/>
    <property type="match status" value="1"/>
</dbReference>
<keyword evidence="2" id="KW-0547">Nucleotide-binding</keyword>
<comment type="similarity">
    <text evidence="4">Belongs to the adenylate kinase family.</text>
</comment>
<name>A0A2N1JD83_9BASI</name>
<dbReference type="CDD" id="cd01428">
    <property type="entry name" value="ADK"/>
    <property type="match status" value="1"/>
</dbReference>
<dbReference type="PRINTS" id="PR00094">
    <property type="entry name" value="ADENYLTKNASE"/>
</dbReference>
<dbReference type="Proteomes" id="UP000232875">
    <property type="component" value="Unassembled WGS sequence"/>
</dbReference>
<evidence type="ECO:0000313" key="5">
    <source>
        <dbReference type="EMBL" id="PKI84521.1"/>
    </source>
</evidence>
<dbReference type="HAMAP" id="MF_00235">
    <property type="entry name" value="Adenylate_kinase_Adk"/>
    <property type="match status" value="1"/>
</dbReference>
<protein>
    <submittedName>
        <fullName evidence="5">Uncharacterized protein</fullName>
    </submittedName>
</protein>
<dbReference type="GO" id="GO:0005524">
    <property type="term" value="F:ATP binding"/>
    <property type="evidence" value="ECO:0007669"/>
    <property type="project" value="InterPro"/>
</dbReference>
<keyword evidence="6" id="KW-1185">Reference proteome</keyword>
<dbReference type="GO" id="GO:0006139">
    <property type="term" value="P:nucleobase-containing compound metabolic process"/>
    <property type="evidence" value="ECO:0007669"/>
    <property type="project" value="InterPro"/>
</dbReference>
<evidence type="ECO:0000256" key="1">
    <source>
        <dbReference type="ARBA" id="ARBA00022679"/>
    </source>
</evidence>
<proteinExistence type="inferred from homology"/>
<gene>
    <name evidence="5" type="ORF">MVES_001469</name>
</gene>
<dbReference type="InterPro" id="IPR000850">
    <property type="entry name" value="Adenylat/UMP-CMP_kin"/>
</dbReference>
<reference evidence="5 6" key="1">
    <citation type="submission" date="2017-10" db="EMBL/GenBank/DDBJ databases">
        <title>A novel species of cold-tolerant Malassezia isolated from bats.</title>
        <authorList>
            <person name="Lorch J.M."/>
            <person name="Palmer J.M."/>
            <person name="Vanderwolf K.J."/>
            <person name="Schmidt K.Z."/>
            <person name="Verant M.L."/>
            <person name="Weller T.J."/>
            <person name="Blehert D.S."/>
        </authorList>
    </citation>
    <scope>NUCLEOTIDE SEQUENCE [LARGE SCALE GENOMIC DNA]</scope>
    <source>
        <strain evidence="5 6">NWHC:44797-103</strain>
    </source>
</reference>
<keyword evidence="1 4" id="KW-0808">Transferase</keyword>
<evidence type="ECO:0000256" key="2">
    <source>
        <dbReference type="ARBA" id="ARBA00022741"/>
    </source>
</evidence>
<dbReference type="GO" id="GO:0019205">
    <property type="term" value="F:nucleobase-containing compound kinase activity"/>
    <property type="evidence" value="ECO:0007669"/>
    <property type="project" value="InterPro"/>
</dbReference>
<keyword evidence="3 4" id="KW-0418">Kinase</keyword>
<dbReference type="Pfam" id="PF00406">
    <property type="entry name" value="ADK"/>
    <property type="match status" value="1"/>
</dbReference>
<dbReference type="InterPro" id="IPR033690">
    <property type="entry name" value="Adenylat_kinase_CS"/>
</dbReference>
<sequence>MIAEHIRDGKIVPMHVTISLLRNAIEANLKKYDNASRPGWGHGHGRFLIDGFPRKMDQAIEFEESVCSAQFVLFLHCTEEMMLKRLLHRGETSGRIDDNAESIKKRFRTFEETSMPVVDAFRKVGKVAEVDSMRDVDNVYAEIEKVMEAKLIQH</sequence>
<evidence type="ECO:0000256" key="3">
    <source>
        <dbReference type="ARBA" id="ARBA00022777"/>
    </source>
</evidence>
<dbReference type="PANTHER" id="PTHR23359">
    <property type="entry name" value="NUCLEOTIDE KINASE"/>
    <property type="match status" value="1"/>
</dbReference>
<dbReference type="EMBL" id="KZ454989">
    <property type="protein sequence ID" value="PKI84521.1"/>
    <property type="molecule type" value="Genomic_DNA"/>
</dbReference>
<dbReference type="SUPFAM" id="SSF52540">
    <property type="entry name" value="P-loop containing nucleoside triphosphate hydrolases"/>
    <property type="match status" value="1"/>
</dbReference>
<evidence type="ECO:0000256" key="4">
    <source>
        <dbReference type="RuleBase" id="RU003330"/>
    </source>
</evidence>
<dbReference type="AlphaFoldDB" id="A0A2N1JD83"/>
<dbReference type="InterPro" id="IPR027417">
    <property type="entry name" value="P-loop_NTPase"/>
</dbReference>
<accession>A0A2N1JD83</accession>